<dbReference type="EMBL" id="RCHU01000024">
    <property type="protein sequence ID" value="TKS17777.1"/>
    <property type="molecule type" value="Genomic_DNA"/>
</dbReference>
<protein>
    <submittedName>
        <fullName evidence="1">Uncharacterized protein</fullName>
    </submittedName>
</protein>
<evidence type="ECO:0000313" key="1">
    <source>
        <dbReference type="EMBL" id="TKS17777.1"/>
    </source>
</evidence>
<reference evidence="1" key="1">
    <citation type="submission" date="2018-10" db="EMBL/GenBank/DDBJ databases">
        <title>Population genomic analysis revealed the cold adaptation of white poplar.</title>
        <authorList>
            <person name="Liu Y.-J."/>
        </authorList>
    </citation>
    <scope>NUCLEOTIDE SEQUENCE [LARGE SCALE GENOMIC DNA]</scope>
    <source>
        <strain evidence="1">PAL-ZL1</strain>
    </source>
</reference>
<organism evidence="1">
    <name type="scientific">Populus alba</name>
    <name type="common">White poplar</name>
    <dbReference type="NCBI Taxonomy" id="43335"/>
    <lineage>
        <taxon>Eukaryota</taxon>
        <taxon>Viridiplantae</taxon>
        <taxon>Streptophyta</taxon>
        <taxon>Embryophyta</taxon>
        <taxon>Tracheophyta</taxon>
        <taxon>Spermatophyta</taxon>
        <taxon>Magnoliopsida</taxon>
        <taxon>eudicotyledons</taxon>
        <taxon>Gunneridae</taxon>
        <taxon>Pentapetalae</taxon>
        <taxon>rosids</taxon>
        <taxon>fabids</taxon>
        <taxon>Malpighiales</taxon>
        <taxon>Salicaceae</taxon>
        <taxon>Saliceae</taxon>
        <taxon>Populus</taxon>
    </lineage>
</organism>
<accession>A0A4U5R5Q6</accession>
<gene>
    <name evidence="1" type="ORF">D5086_0000011480</name>
</gene>
<comment type="caution">
    <text evidence="1">The sequence shown here is derived from an EMBL/GenBank/DDBJ whole genome shotgun (WGS) entry which is preliminary data.</text>
</comment>
<proteinExistence type="predicted"/>
<name>A0A4U5R5Q6_POPAL</name>
<sequence>MSLSLLSFSLNSHFVPYRLQETKERKSFFSSHLSFHRFSLLFSLQPNNNGKVIRIQKLHGITTLYYPHRSKTLISTNCQSIPLLASQGERIGGACEIGGLD</sequence>
<dbReference type="AlphaFoldDB" id="A0A4U5R5Q6"/>